<dbReference type="InterPro" id="IPR004589">
    <property type="entry name" value="DNA_helicase_ATP-dep_RecQ"/>
</dbReference>
<keyword evidence="5 15" id="KW-0347">Helicase</keyword>
<evidence type="ECO:0000259" key="14">
    <source>
        <dbReference type="PROSITE" id="PS51194"/>
    </source>
</evidence>
<dbReference type="SMART" id="SM00487">
    <property type="entry name" value="DEXDc"/>
    <property type="match status" value="1"/>
</dbReference>
<dbReference type="InterPro" id="IPR032284">
    <property type="entry name" value="RecQ_Zn-bd"/>
</dbReference>
<comment type="similarity">
    <text evidence="1">Belongs to the helicase family. RecQ subfamily.</text>
</comment>
<comment type="caution">
    <text evidence="15">The sequence shown here is derived from an EMBL/GenBank/DDBJ whole genome shotgun (WGS) entry which is preliminary data.</text>
</comment>
<dbReference type="CDD" id="cd17920">
    <property type="entry name" value="DEXHc_RecQ"/>
    <property type="match status" value="1"/>
</dbReference>
<dbReference type="Gene3D" id="1.10.10.10">
    <property type="entry name" value="Winged helix-like DNA-binding domain superfamily/Winged helix DNA-binding domain"/>
    <property type="match status" value="1"/>
</dbReference>
<dbReference type="GO" id="GO:0004386">
    <property type="term" value="F:helicase activity"/>
    <property type="evidence" value="ECO:0007669"/>
    <property type="project" value="UniProtKB-KW"/>
</dbReference>
<keyword evidence="8" id="KW-0413">Isomerase</keyword>
<protein>
    <recommendedName>
        <fullName evidence="11">ATP-dependent DNA helicase RecQ</fullName>
        <ecNumber evidence="10">5.6.2.4</ecNumber>
    </recommendedName>
    <alternativeName>
        <fullName evidence="12">DNA 3'-5' helicase RecQ</fullName>
    </alternativeName>
</protein>
<organism evidence="15 16">
    <name type="scientific">Parasediminibacterium paludis</name>
    <dbReference type="NCBI Taxonomy" id="908966"/>
    <lineage>
        <taxon>Bacteria</taxon>
        <taxon>Pseudomonadati</taxon>
        <taxon>Bacteroidota</taxon>
        <taxon>Chitinophagia</taxon>
        <taxon>Chitinophagales</taxon>
        <taxon>Chitinophagaceae</taxon>
        <taxon>Parasediminibacterium</taxon>
    </lineage>
</organism>
<evidence type="ECO:0000256" key="7">
    <source>
        <dbReference type="ARBA" id="ARBA00023125"/>
    </source>
</evidence>
<evidence type="ECO:0000256" key="5">
    <source>
        <dbReference type="ARBA" id="ARBA00022806"/>
    </source>
</evidence>
<sequence>MATPHHILQQYWQHSSFRGEQEAIITAVLAQKDCLALLPTGGGKSICFQVPTILMDGLCLVISPLIALMKDQVENLKKRGIQALAIHSGMNFYEVKETLEKAASREYKFLYVSPERLETNLFKDFVHAMQICLIAVDEAHCISQWGYDFRPSYLNIHKLREAIDKVPIIALTASATPTVQKDIICKLQLTNAQIFKQSFNRPNLSYAVFNVDSKINKIVTILTNVPGSSIVYCRNRSQTKLVANLLSLQNISADYYHAGLSNNERNEKQQLWISNKTRVMVCTNAFGMGIDKPDVRTVIHYDTPDCLENYYQEAGRAGRDGKKSYAVLLYDNKDIKRLDASSDSRFPIMDNIKLVYQALADFLHIPVGAGEGMYYNFDLISFARNFQLNIIMVMAVLKALEQEGYISFNESVFLPSKVQFVAPKDILNDIEKSHPKLDPVVKCLLRSYSGILDNQISISEKQIAKLIHFSETDVRDTLEQLQAFGIIQYIPQKESPQLHYFTNRAPAQYLVFNQVAYQQRKQIYQQRVDMMLQYLQLTKQCRSEYISKYFGDGAAQACGICDICLANKSNTLSTRTFMNIQQQIMQILDTNKKIDITVLLTQLHQINKDHIWQVLSFLQDQKIININTQSIIQTIKQPYQ</sequence>
<dbReference type="PROSITE" id="PS51192">
    <property type="entry name" value="HELICASE_ATP_BIND_1"/>
    <property type="match status" value="1"/>
</dbReference>
<dbReference type="Gene3D" id="3.40.50.300">
    <property type="entry name" value="P-loop containing nucleotide triphosphate hydrolases"/>
    <property type="match status" value="2"/>
</dbReference>
<evidence type="ECO:0000256" key="10">
    <source>
        <dbReference type="ARBA" id="ARBA00034808"/>
    </source>
</evidence>
<evidence type="ECO:0000256" key="11">
    <source>
        <dbReference type="ARBA" id="ARBA00044535"/>
    </source>
</evidence>
<evidence type="ECO:0000259" key="13">
    <source>
        <dbReference type="PROSITE" id="PS51192"/>
    </source>
</evidence>
<dbReference type="PANTHER" id="PTHR13710">
    <property type="entry name" value="DNA HELICASE RECQ FAMILY MEMBER"/>
    <property type="match status" value="1"/>
</dbReference>
<keyword evidence="3" id="KW-0547">Nucleotide-binding</keyword>
<dbReference type="PANTHER" id="PTHR13710:SF105">
    <property type="entry name" value="ATP-DEPENDENT DNA HELICASE Q1"/>
    <property type="match status" value="1"/>
</dbReference>
<dbReference type="Pfam" id="PF00270">
    <property type="entry name" value="DEAD"/>
    <property type="match status" value="1"/>
</dbReference>
<dbReference type="Pfam" id="PF16124">
    <property type="entry name" value="RecQ_Zn_bind"/>
    <property type="match status" value="1"/>
</dbReference>
<dbReference type="InterPro" id="IPR036388">
    <property type="entry name" value="WH-like_DNA-bd_sf"/>
</dbReference>
<comment type="catalytic activity">
    <reaction evidence="9">
        <text>Couples ATP hydrolysis with the unwinding of duplex DNA by translocating in the 3'-5' direction.</text>
        <dbReference type="EC" id="5.6.2.4"/>
    </reaction>
</comment>
<accession>A0ABV8PY46</accession>
<reference evidence="16" key="1">
    <citation type="journal article" date="2019" name="Int. J. Syst. Evol. Microbiol.">
        <title>The Global Catalogue of Microorganisms (GCM) 10K type strain sequencing project: providing services to taxonomists for standard genome sequencing and annotation.</title>
        <authorList>
            <consortium name="The Broad Institute Genomics Platform"/>
            <consortium name="The Broad Institute Genome Sequencing Center for Infectious Disease"/>
            <person name="Wu L."/>
            <person name="Ma J."/>
        </authorList>
    </citation>
    <scope>NUCLEOTIDE SEQUENCE [LARGE SCALE GENOMIC DNA]</scope>
    <source>
        <strain evidence="16">CECT 8010</strain>
    </source>
</reference>
<evidence type="ECO:0000256" key="1">
    <source>
        <dbReference type="ARBA" id="ARBA00005446"/>
    </source>
</evidence>
<dbReference type="SUPFAM" id="SSF52540">
    <property type="entry name" value="P-loop containing nucleoside triphosphate hydrolases"/>
    <property type="match status" value="1"/>
</dbReference>
<proteinExistence type="inferred from homology"/>
<keyword evidence="4" id="KW-0378">Hydrolase</keyword>
<evidence type="ECO:0000256" key="4">
    <source>
        <dbReference type="ARBA" id="ARBA00022801"/>
    </source>
</evidence>
<keyword evidence="2" id="KW-0479">Metal-binding</keyword>
<feature type="domain" description="Helicase C-terminal" evidence="14">
    <location>
        <begin position="217"/>
        <end position="360"/>
    </location>
</feature>
<dbReference type="NCBIfam" id="TIGR00614">
    <property type="entry name" value="recQ_fam"/>
    <property type="match status" value="1"/>
</dbReference>
<dbReference type="Proteomes" id="UP001595906">
    <property type="component" value="Unassembled WGS sequence"/>
</dbReference>
<dbReference type="EC" id="5.6.2.4" evidence="10"/>
<keyword evidence="6" id="KW-0067">ATP-binding</keyword>
<dbReference type="SMART" id="SM00490">
    <property type="entry name" value="HELICc"/>
    <property type="match status" value="1"/>
</dbReference>
<dbReference type="PROSITE" id="PS51194">
    <property type="entry name" value="HELICASE_CTER"/>
    <property type="match status" value="1"/>
</dbReference>
<evidence type="ECO:0000256" key="12">
    <source>
        <dbReference type="ARBA" id="ARBA00044550"/>
    </source>
</evidence>
<dbReference type="Pfam" id="PF00271">
    <property type="entry name" value="Helicase_C"/>
    <property type="match status" value="1"/>
</dbReference>
<evidence type="ECO:0000313" key="15">
    <source>
        <dbReference type="EMBL" id="MFC4231715.1"/>
    </source>
</evidence>
<dbReference type="RefSeq" id="WP_379013293.1">
    <property type="nucleotide sequence ID" value="NZ_JBHSDC010000012.1"/>
</dbReference>
<dbReference type="InterPro" id="IPR001650">
    <property type="entry name" value="Helicase_C-like"/>
</dbReference>
<evidence type="ECO:0000256" key="8">
    <source>
        <dbReference type="ARBA" id="ARBA00023235"/>
    </source>
</evidence>
<dbReference type="InterPro" id="IPR014001">
    <property type="entry name" value="Helicase_ATP-bd"/>
</dbReference>
<name>A0ABV8PY46_9BACT</name>
<evidence type="ECO:0000313" key="16">
    <source>
        <dbReference type="Proteomes" id="UP001595906"/>
    </source>
</evidence>
<dbReference type="EMBL" id="JBHSDC010000012">
    <property type="protein sequence ID" value="MFC4231715.1"/>
    <property type="molecule type" value="Genomic_DNA"/>
</dbReference>
<dbReference type="InterPro" id="IPR027417">
    <property type="entry name" value="P-loop_NTPase"/>
</dbReference>
<evidence type="ECO:0000256" key="3">
    <source>
        <dbReference type="ARBA" id="ARBA00022741"/>
    </source>
</evidence>
<keyword evidence="7" id="KW-0238">DNA-binding</keyword>
<dbReference type="InterPro" id="IPR011545">
    <property type="entry name" value="DEAD/DEAH_box_helicase_dom"/>
</dbReference>
<evidence type="ECO:0000256" key="9">
    <source>
        <dbReference type="ARBA" id="ARBA00034617"/>
    </source>
</evidence>
<feature type="domain" description="Helicase ATP-binding" evidence="13">
    <location>
        <begin position="25"/>
        <end position="193"/>
    </location>
</feature>
<evidence type="ECO:0000256" key="6">
    <source>
        <dbReference type="ARBA" id="ARBA00022840"/>
    </source>
</evidence>
<keyword evidence="16" id="KW-1185">Reference proteome</keyword>
<evidence type="ECO:0000256" key="2">
    <source>
        <dbReference type="ARBA" id="ARBA00022723"/>
    </source>
</evidence>
<gene>
    <name evidence="15" type="ORF">ACFOW1_07425</name>
</gene>